<name>A0ABQ7LHM1_BRACM</name>
<gene>
    <name evidence="2" type="primary">A09g513230.1_BraROA</name>
    <name evidence="2" type="ORF">IGI04_036488</name>
</gene>
<evidence type="ECO:0000256" key="1">
    <source>
        <dbReference type="SAM" id="MobiDB-lite"/>
    </source>
</evidence>
<feature type="region of interest" description="Disordered" evidence="1">
    <location>
        <begin position="156"/>
        <end position="188"/>
    </location>
</feature>
<proteinExistence type="predicted"/>
<comment type="caution">
    <text evidence="2">The sequence shown here is derived from an EMBL/GenBank/DDBJ whole genome shotgun (WGS) entry which is preliminary data.</text>
</comment>
<accession>A0ABQ7LHM1</accession>
<feature type="compositionally biased region" description="Basic and acidic residues" evidence="1">
    <location>
        <begin position="229"/>
        <end position="239"/>
    </location>
</feature>
<feature type="compositionally biased region" description="Polar residues" evidence="1">
    <location>
        <begin position="170"/>
        <end position="180"/>
    </location>
</feature>
<keyword evidence="3" id="KW-1185">Reference proteome</keyword>
<dbReference type="EMBL" id="JADBGQ010000008">
    <property type="protein sequence ID" value="KAG5385018.1"/>
    <property type="molecule type" value="Genomic_DNA"/>
</dbReference>
<feature type="compositionally biased region" description="Polar residues" evidence="1">
    <location>
        <begin position="541"/>
        <end position="562"/>
    </location>
</feature>
<dbReference type="Proteomes" id="UP000823674">
    <property type="component" value="Chromosome A09"/>
</dbReference>
<evidence type="ECO:0000313" key="3">
    <source>
        <dbReference type="Proteomes" id="UP000823674"/>
    </source>
</evidence>
<evidence type="ECO:0008006" key="4">
    <source>
        <dbReference type="Google" id="ProtNLM"/>
    </source>
</evidence>
<feature type="region of interest" description="Disordered" evidence="1">
    <location>
        <begin position="540"/>
        <end position="562"/>
    </location>
</feature>
<evidence type="ECO:0000313" key="2">
    <source>
        <dbReference type="EMBL" id="KAG5385018.1"/>
    </source>
</evidence>
<feature type="region of interest" description="Disordered" evidence="1">
    <location>
        <begin position="229"/>
        <end position="251"/>
    </location>
</feature>
<organism evidence="2 3">
    <name type="scientific">Brassica rapa subsp. trilocularis</name>
    <dbReference type="NCBI Taxonomy" id="1813537"/>
    <lineage>
        <taxon>Eukaryota</taxon>
        <taxon>Viridiplantae</taxon>
        <taxon>Streptophyta</taxon>
        <taxon>Embryophyta</taxon>
        <taxon>Tracheophyta</taxon>
        <taxon>Spermatophyta</taxon>
        <taxon>Magnoliopsida</taxon>
        <taxon>eudicotyledons</taxon>
        <taxon>Gunneridae</taxon>
        <taxon>Pentapetalae</taxon>
        <taxon>rosids</taxon>
        <taxon>malvids</taxon>
        <taxon>Brassicales</taxon>
        <taxon>Brassicaceae</taxon>
        <taxon>Brassiceae</taxon>
        <taxon>Brassica</taxon>
    </lineage>
</organism>
<protein>
    <recommendedName>
        <fullName evidence="4">Shugoshin C-terminal domain-containing protein</fullName>
    </recommendedName>
</protein>
<sequence>MVATPVLQRDENGDMHDPEGHLCNAAVSLVEQDVEKDENHDHIQMMEKIIRIQQKTSTYLNLRLDVLFKGLNRKYETLDGHVRMLDAHVSQTAKAVKKQEALVKEKTVESERHQVDVISDNYIGEVLEQEKLKEDAFLVESSMSIGSSYWCRSTPTTEHQWTPTTKHRSTLSVEHQSTSSAEHRSTPLLGSDKTVRIQNHSNFAARHPHPPILYCAKRDNIDRQQYNEIDRQRHGKTERQQQPSSDKCPPLTYRVRLPSFDVDRLNATRNQSQTSICLKTPEKTSQKPADAPKQEQSIVAETSFIESIIRRHKSDVDRCWVKNGHDEVNIQISVKISMNAFKKSNLRKEIFTKNLAVKSCTNLDREPAGRYVATDQATRSDRPNLSFGRSVAADPERIRSLRSDRTVSDIDQRVRPKSMHSRLHKRVKRVPKDMSFEDAYYKYRLGNFFRESRETDKDIGLLFNKVSCKPKRTLKKEQDPGKFMIPFTIHSHNLPNALCDTGSAELISCIEMFEDPGPTADSNREPAILDQRRSTLELQHRSTFSPHNRSTISLQHRTTLSA</sequence>
<reference evidence="2 3" key="1">
    <citation type="submission" date="2021-03" db="EMBL/GenBank/DDBJ databases">
        <authorList>
            <person name="King G.J."/>
            <person name="Bancroft I."/>
            <person name="Baten A."/>
            <person name="Bloomfield J."/>
            <person name="Borpatragohain P."/>
            <person name="He Z."/>
            <person name="Irish N."/>
            <person name="Irwin J."/>
            <person name="Liu K."/>
            <person name="Mauleon R.P."/>
            <person name="Moore J."/>
            <person name="Morris R."/>
            <person name="Ostergaard L."/>
            <person name="Wang B."/>
            <person name="Wells R."/>
        </authorList>
    </citation>
    <scope>NUCLEOTIDE SEQUENCE [LARGE SCALE GENOMIC DNA]</scope>
    <source>
        <strain evidence="2">R-o-18</strain>
        <tissue evidence="2">Leaf</tissue>
    </source>
</reference>